<dbReference type="GO" id="GO:0022857">
    <property type="term" value="F:transmembrane transporter activity"/>
    <property type="evidence" value="ECO:0007669"/>
    <property type="project" value="InterPro"/>
</dbReference>
<name>A0A0E9NFE3_SAICN</name>
<dbReference type="STRING" id="698492.A0A0E9NFE3"/>
<dbReference type="RefSeq" id="XP_019022022.1">
    <property type="nucleotide sequence ID" value="XM_019172047.1"/>
</dbReference>
<feature type="compositionally biased region" description="Polar residues" evidence="7">
    <location>
        <begin position="14"/>
        <end position="25"/>
    </location>
</feature>
<dbReference type="CDD" id="cd17327">
    <property type="entry name" value="MFS_FEN2_like"/>
    <property type="match status" value="1"/>
</dbReference>
<dbReference type="PROSITE" id="PS50850">
    <property type="entry name" value="MFS"/>
    <property type="match status" value="1"/>
</dbReference>
<feature type="domain" description="Major facilitator superfamily (MFS) profile" evidence="9">
    <location>
        <begin position="48"/>
        <end position="456"/>
    </location>
</feature>
<sequence length="488" mass="53974">MAAEKQLNNEDLELTNSGDRSPEAVSSSDIYIDPVAEKKLLFKLDLVLTPLIGLLYLVSFLDRSNIGNAKIQGMPEDLGLVGSQFNVATSIFYITYCLFETPMALLLKIIRPSRMIPCAVIAWSLCTIFTCFVHNYAGLVAVRLIMGACEAGLFPSLNLYLTMVYKREEQSKRLSYLFTAAAVSGAFGGLIAYGISHMDGVGGYAGWRWLYIIEGAFSILVAVLVYFTLPDDPKLAWFLNEDERALVRARQEITARYRGSEEFDWAETRKAARDPKVWLSAVIQFCADISLYGFSTFLPAIIRAMGYSSVHAQLLTVPVYLFGSFTFIVVAIIADRTKKRFGILLVMSIIMIIGYILFLTVTKAGVLYFATFLIAAGVYIGPGLNLGWLNINVAGHYKRATAVGIQQSLGNLGGVVAGQIYYQSPRYWVGYGTSVGAMGVAVVGYVFMYIHLKRLNAERDRVEQTPGADASNFAGKTGDEELEFRYQF</sequence>
<dbReference type="OrthoDB" id="2962993at2759"/>
<keyword evidence="2" id="KW-0813">Transport</keyword>
<feature type="transmembrane region" description="Helical" evidence="8">
    <location>
        <begin position="400"/>
        <end position="422"/>
    </location>
</feature>
<dbReference type="GO" id="GO:0016020">
    <property type="term" value="C:membrane"/>
    <property type="evidence" value="ECO:0007669"/>
    <property type="project" value="UniProtKB-SubCell"/>
</dbReference>
<comment type="similarity">
    <text evidence="6">Belongs to the major facilitator superfamily. Allantoate permease family.</text>
</comment>
<dbReference type="OMA" id="QRRKYMG"/>
<evidence type="ECO:0000256" key="3">
    <source>
        <dbReference type="ARBA" id="ARBA00022692"/>
    </source>
</evidence>
<evidence type="ECO:0000256" key="4">
    <source>
        <dbReference type="ARBA" id="ARBA00022989"/>
    </source>
</evidence>
<feature type="transmembrane region" description="Helical" evidence="8">
    <location>
        <begin position="341"/>
        <end position="361"/>
    </location>
</feature>
<dbReference type="PANTHER" id="PTHR43791">
    <property type="entry name" value="PERMEASE-RELATED"/>
    <property type="match status" value="1"/>
</dbReference>
<evidence type="ECO:0000259" key="9">
    <source>
        <dbReference type="PROSITE" id="PS50850"/>
    </source>
</evidence>
<gene>
    <name evidence="10" type="ORF">G7K_2579-t1</name>
</gene>
<feature type="transmembrane region" description="Helical" evidence="8">
    <location>
        <begin position="314"/>
        <end position="334"/>
    </location>
</feature>
<feature type="transmembrane region" description="Helical" evidence="8">
    <location>
        <begin position="144"/>
        <end position="162"/>
    </location>
</feature>
<evidence type="ECO:0000256" key="1">
    <source>
        <dbReference type="ARBA" id="ARBA00004141"/>
    </source>
</evidence>
<evidence type="ECO:0000313" key="11">
    <source>
        <dbReference type="Proteomes" id="UP000033140"/>
    </source>
</evidence>
<reference evidence="10 11" key="2">
    <citation type="journal article" date="2014" name="J. Gen. Appl. Microbiol.">
        <title>The early diverging ascomycetous budding yeast Saitoella complicata has three histone deacetylases belonging to the Clr6, Hos2, and Rpd3 lineages.</title>
        <authorList>
            <person name="Nishida H."/>
            <person name="Matsumoto T."/>
            <person name="Kondo S."/>
            <person name="Hamamoto M."/>
            <person name="Yoshikawa H."/>
        </authorList>
    </citation>
    <scope>NUCLEOTIDE SEQUENCE [LARGE SCALE GENOMIC DNA]</scope>
    <source>
        <strain evidence="10 11">NRRL Y-17804</strain>
    </source>
</reference>
<dbReference type="AlphaFoldDB" id="A0A0E9NFE3"/>
<dbReference type="Gene3D" id="1.20.1250.20">
    <property type="entry name" value="MFS general substrate transporter like domains"/>
    <property type="match status" value="2"/>
</dbReference>
<keyword evidence="3 8" id="KW-0812">Transmembrane</keyword>
<evidence type="ECO:0000256" key="8">
    <source>
        <dbReference type="SAM" id="Phobius"/>
    </source>
</evidence>
<evidence type="ECO:0000313" key="10">
    <source>
        <dbReference type="EMBL" id="GAO48406.1"/>
    </source>
</evidence>
<keyword evidence="11" id="KW-1185">Reference proteome</keyword>
<feature type="transmembrane region" description="Helical" evidence="8">
    <location>
        <begin position="40"/>
        <end position="58"/>
    </location>
</feature>
<keyword evidence="5 8" id="KW-0472">Membrane</keyword>
<dbReference type="FunFam" id="1.20.1250.20:FF:000068">
    <property type="entry name" value="MFS general substrate transporter"/>
    <property type="match status" value="1"/>
</dbReference>
<dbReference type="SUPFAM" id="SSF103473">
    <property type="entry name" value="MFS general substrate transporter"/>
    <property type="match status" value="1"/>
</dbReference>
<feature type="transmembrane region" description="Helical" evidence="8">
    <location>
        <begin position="428"/>
        <end position="452"/>
    </location>
</feature>
<feature type="transmembrane region" description="Helical" evidence="8">
    <location>
        <begin position="277"/>
        <end position="302"/>
    </location>
</feature>
<dbReference type="Pfam" id="PF07690">
    <property type="entry name" value="MFS_1"/>
    <property type="match status" value="1"/>
</dbReference>
<accession>A0A0E9NFE3</accession>
<feature type="region of interest" description="Disordered" evidence="7">
    <location>
        <begin position="1"/>
        <end position="25"/>
    </location>
</feature>
<dbReference type="InterPro" id="IPR036259">
    <property type="entry name" value="MFS_trans_sf"/>
</dbReference>
<evidence type="ECO:0000256" key="2">
    <source>
        <dbReference type="ARBA" id="ARBA00022448"/>
    </source>
</evidence>
<evidence type="ECO:0000256" key="7">
    <source>
        <dbReference type="SAM" id="MobiDB-lite"/>
    </source>
</evidence>
<feature type="transmembrane region" description="Helical" evidence="8">
    <location>
        <begin position="207"/>
        <end position="229"/>
    </location>
</feature>
<dbReference type="FunFam" id="1.20.1250.20:FF:000034">
    <property type="entry name" value="MFS general substrate transporter"/>
    <property type="match status" value="1"/>
</dbReference>
<evidence type="ECO:0000256" key="6">
    <source>
        <dbReference type="ARBA" id="ARBA00037968"/>
    </source>
</evidence>
<reference evidence="10 11" key="3">
    <citation type="journal article" date="2015" name="Genome Announc.">
        <title>Draft Genome Sequence of the Archiascomycetous Yeast Saitoella complicata.</title>
        <authorList>
            <person name="Yamauchi K."/>
            <person name="Kondo S."/>
            <person name="Hamamoto M."/>
            <person name="Takahashi Y."/>
            <person name="Ogura Y."/>
            <person name="Hayashi T."/>
            <person name="Nishida H."/>
        </authorList>
    </citation>
    <scope>NUCLEOTIDE SEQUENCE [LARGE SCALE GENOMIC DNA]</scope>
    <source>
        <strain evidence="10 11">NRRL Y-17804</strain>
    </source>
</reference>
<dbReference type="InterPro" id="IPR020846">
    <property type="entry name" value="MFS_dom"/>
</dbReference>
<comment type="subcellular location">
    <subcellularLocation>
        <location evidence="1">Membrane</location>
        <topology evidence="1">Multi-pass membrane protein</topology>
    </subcellularLocation>
</comment>
<feature type="transmembrane region" description="Helical" evidence="8">
    <location>
        <begin position="174"/>
        <end position="195"/>
    </location>
</feature>
<dbReference type="PANTHER" id="PTHR43791:SF24">
    <property type="entry name" value="NICOTINIC ACID PLASMA MEMBRANE TRANSPORTER"/>
    <property type="match status" value="1"/>
</dbReference>
<feature type="transmembrane region" description="Helical" evidence="8">
    <location>
        <begin position="367"/>
        <end position="388"/>
    </location>
</feature>
<comment type="caution">
    <text evidence="10">The sequence shown here is derived from an EMBL/GenBank/DDBJ whole genome shotgun (WGS) entry which is preliminary data.</text>
</comment>
<feature type="transmembrane region" description="Helical" evidence="8">
    <location>
        <begin position="120"/>
        <end position="138"/>
    </location>
</feature>
<evidence type="ECO:0000256" key="5">
    <source>
        <dbReference type="ARBA" id="ARBA00023136"/>
    </source>
</evidence>
<proteinExistence type="inferred from homology"/>
<protein>
    <recommendedName>
        <fullName evidence="9">Major facilitator superfamily (MFS) profile domain-containing protein</fullName>
    </recommendedName>
</protein>
<dbReference type="EMBL" id="BACD03000014">
    <property type="protein sequence ID" value="GAO48406.1"/>
    <property type="molecule type" value="Genomic_DNA"/>
</dbReference>
<reference evidence="10 11" key="1">
    <citation type="journal article" date="2011" name="J. Gen. Appl. Microbiol.">
        <title>Draft genome sequencing of the enigmatic yeast Saitoella complicata.</title>
        <authorList>
            <person name="Nishida H."/>
            <person name="Hamamoto M."/>
            <person name="Sugiyama J."/>
        </authorList>
    </citation>
    <scope>NUCLEOTIDE SEQUENCE [LARGE SCALE GENOMIC DNA]</scope>
    <source>
        <strain evidence="10 11">NRRL Y-17804</strain>
    </source>
</reference>
<feature type="transmembrane region" description="Helical" evidence="8">
    <location>
        <begin position="78"/>
        <end position="99"/>
    </location>
</feature>
<dbReference type="InterPro" id="IPR011701">
    <property type="entry name" value="MFS"/>
</dbReference>
<dbReference type="Proteomes" id="UP000033140">
    <property type="component" value="Unassembled WGS sequence"/>
</dbReference>
<keyword evidence="4 8" id="KW-1133">Transmembrane helix</keyword>
<organism evidence="10 11">
    <name type="scientific">Saitoella complicata (strain BCRC 22490 / CBS 7301 / JCM 7358 / NBRC 10748 / NRRL Y-17804)</name>
    <dbReference type="NCBI Taxonomy" id="698492"/>
    <lineage>
        <taxon>Eukaryota</taxon>
        <taxon>Fungi</taxon>
        <taxon>Dikarya</taxon>
        <taxon>Ascomycota</taxon>
        <taxon>Taphrinomycotina</taxon>
        <taxon>Taphrinomycotina incertae sedis</taxon>
        <taxon>Saitoella</taxon>
    </lineage>
</organism>